<gene>
    <name evidence="2" type="ORF">H9810_09320</name>
</gene>
<name>A0A9D2JGZ9_9FIRM</name>
<reference evidence="2" key="1">
    <citation type="journal article" date="2021" name="PeerJ">
        <title>Extensive microbial diversity within the chicken gut microbiome revealed by metagenomics and culture.</title>
        <authorList>
            <person name="Gilroy R."/>
            <person name="Ravi A."/>
            <person name="Getino M."/>
            <person name="Pursley I."/>
            <person name="Horton D.L."/>
            <person name="Alikhan N.F."/>
            <person name="Baker D."/>
            <person name="Gharbi K."/>
            <person name="Hall N."/>
            <person name="Watson M."/>
            <person name="Adriaenssens E.M."/>
            <person name="Foster-Nyarko E."/>
            <person name="Jarju S."/>
            <person name="Secka A."/>
            <person name="Antonio M."/>
            <person name="Oren A."/>
            <person name="Chaudhuri R.R."/>
            <person name="La Ragione R."/>
            <person name="Hildebrand F."/>
            <person name="Pallen M.J."/>
        </authorList>
    </citation>
    <scope>NUCLEOTIDE SEQUENCE</scope>
    <source>
        <strain evidence="2">3436</strain>
    </source>
</reference>
<dbReference type="EMBL" id="DXBO01000134">
    <property type="protein sequence ID" value="HIZ48907.1"/>
    <property type="molecule type" value="Genomic_DNA"/>
</dbReference>
<dbReference type="AlphaFoldDB" id="A0A9D2JGZ9"/>
<protein>
    <submittedName>
        <fullName evidence="2">Uncharacterized protein</fullName>
    </submittedName>
</protein>
<evidence type="ECO:0000313" key="3">
    <source>
        <dbReference type="Proteomes" id="UP000824031"/>
    </source>
</evidence>
<sequence>MENSFATMRKCTLAMPHYTPGGMPDASGKHDKKRRESARDFVRNGGQLSVLRRSIQYNERQARNFAIFVKFFSGRLQSGMAKGPAQAGPLDMRKYSGGAAVQVQRPGGAAQQAEG</sequence>
<reference evidence="2" key="2">
    <citation type="submission" date="2021-04" db="EMBL/GenBank/DDBJ databases">
        <authorList>
            <person name="Gilroy R."/>
        </authorList>
    </citation>
    <scope>NUCLEOTIDE SEQUENCE</scope>
    <source>
        <strain evidence="2">3436</strain>
    </source>
</reference>
<comment type="caution">
    <text evidence="2">The sequence shown here is derived from an EMBL/GenBank/DDBJ whole genome shotgun (WGS) entry which is preliminary data.</text>
</comment>
<organism evidence="2 3">
    <name type="scientific">Candidatus Gemmiger excrementavium</name>
    <dbReference type="NCBI Taxonomy" id="2838608"/>
    <lineage>
        <taxon>Bacteria</taxon>
        <taxon>Bacillati</taxon>
        <taxon>Bacillota</taxon>
        <taxon>Clostridia</taxon>
        <taxon>Eubacteriales</taxon>
        <taxon>Gemmiger</taxon>
    </lineage>
</organism>
<accession>A0A9D2JGZ9</accession>
<proteinExistence type="predicted"/>
<evidence type="ECO:0000256" key="1">
    <source>
        <dbReference type="SAM" id="MobiDB-lite"/>
    </source>
</evidence>
<dbReference type="Proteomes" id="UP000824031">
    <property type="component" value="Unassembled WGS sequence"/>
</dbReference>
<evidence type="ECO:0000313" key="2">
    <source>
        <dbReference type="EMBL" id="HIZ48907.1"/>
    </source>
</evidence>
<feature type="region of interest" description="Disordered" evidence="1">
    <location>
        <begin position="16"/>
        <end position="41"/>
    </location>
</feature>